<dbReference type="RefSeq" id="WP_136694378.1">
    <property type="nucleotide sequence ID" value="NZ_SSHH01000004.1"/>
</dbReference>
<protein>
    <recommendedName>
        <fullName evidence="3">HNH endonuclease</fullName>
    </recommendedName>
</protein>
<organism evidence="1 2">
    <name type="scientific">Alteraurantiacibacter aquimixticola</name>
    <dbReference type="NCBI Taxonomy" id="2489173"/>
    <lineage>
        <taxon>Bacteria</taxon>
        <taxon>Pseudomonadati</taxon>
        <taxon>Pseudomonadota</taxon>
        <taxon>Alphaproteobacteria</taxon>
        <taxon>Sphingomonadales</taxon>
        <taxon>Erythrobacteraceae</taxon>
        <taxon>Alteraurantiacibacter</taxon>
    </lineage>
</organism>
<reference evidence="1 2" key="1">
    <citation type="submission" date="2019-04" db="EMBL/GenBank/DDBJ databases">
        <title>Altererythrobacter aquimixticola sp. nov., isolated from sediment of junction between the ocean and a freshwater spring.</title>
        <authorList>
            <person name="Yoon J.-H."/>
        </authorList>
    </citation>
    <scope>NUCLEOTIDE SEQUENCE [LARGE SCALE GENOMIC DNA]</scope>
    <source>
        <strain evidence="1 2">SSKS-13</strain>
    </source>
</reference>
<sequence length="270" mass="30857">MIKAPRKCIFCGENANSQEHIWPTWLHDLLGPPPDNVRHNRQNFSYHPCDGTKVTGPTDRQGDQRTIRIRTVCNVCNNGWMNRLEGEVRPILTPIITGEKTTLNRGHVETLSRWISLKVIIAENEDPAIALTPQVDRERFWKDGTIPEYFRLYVAHNIGEQQMFYLRHSHCVAYSEGGPNPPLDGTAKNVQFVTLVVGKAVIQAVCTRIAGVAMEERASIIGFHDRCRIWPNPDDETSFPRRPRLDEDSIERVATIFQRYIDQSNATWAD</sequence>
<name>A0A4T3EW83_9SPHN</name>
<evidence type="ECO:0000313" key="1">
    <source>
        <dbReference type="EMBL" id="TIX48805.1"/>
    </source>
</evidence>
<dbReference type="OrthoDB" id="4578725at2"/>
<dbReference type="AlphaFoldDB" id="A0A4T3EW83"/>
<dbReference type="Proteomes" id="UP000309389">
    <property type="component" value="Unassembled WGS sequence"/>
</dbReference>
<proteinExistence type="predicted"/>
<accession>A0A4T3EW83</accession>
<evidence type="ECO:0000313" key="2">
    <source>
        <dbReference type="Proteomes" id="UP000309389"/>
    </source>
</evidence>
<comment type="caution">
    <text evidence="1">The sequence shown here is derived from an EMBL/GenBank/DDBJ whole genome shotgun (WGS) entry which is preliminary data.</text>
</comment>
<keyword evidence="2" id="KW-1185">Reference proteome</keyword>
<dbReference type="EMBL" id="SSHH01000004">
    <property type="protein sequence ID" value="TIX48805.1"/>
    <property type="molecule type" value="Genomic_DNA"/>
</dbReference>
<evidence type="ECO:0008006" key="3">
    <source>
        <dbReference type="Google" id="ProtNLM"/>
    </source>
</evidence>
<gene>
    <name evidence="1" type="ORF">E5222_13735</name>
</gene>